<gene>
    <name evidence="2" type="ORF">BP00DRAFT_426977</name>
</gene>
<organism evidence="2 3">
    <name type="scientific">Aspergillus indologenus CBS 114.80</name>
    <dbReference type="NCBI Taxonomy" id="1450541"/>
    <lineage>
        <taxon>Eukaryota</taxon>
        <taxon>Fungi</taxon>
        <taxon>Dikarya</taxon>
        <taxon>Ascomycota</taxon>
        <taxon>Pezizomycotina</taxon>
        <taxon>Eurotiomycetes</taxon>
        <taxon>Eurotiomycetidae</taxon>
        <taxon>Eurotiales</taxon>
        <taxon>Aspergillaceae</taxon>
        <taxon>Aspergillus</taxon>
        <taxon>Aspergillus subgen. Circumdati</taxon>
    </lineage>
</organism>
<evidence type="ECO:0000256" key="1">
    <source>
        <dbReference type="SAM" id="SignalP"/>
    </source>
</evidence>
<feature type="signal peptide" evidence="1">
    <location>
        <begin position="1"/>
        <end position="26"/>
    </location>
</feature>
<feature type="chain" id="PRO_5015925888" description="Secreted protein" evidence="1">
    <location>
        <begin position="27"/>
        <end position="78"/>
    </location>
</feature>
<keyword evidence="1" id="KW-0732">Signal</keyword>
<accession>A0A2V5I7G7</accession>
<evidence type="ECO:0008006" key="4">
    <source>
        <dbReference type="Google" id="ProtNLM"/>
    </source>
</evidence>
<keyword evidence="3" id="KW-1185">Reference proteome</keyword>
<evidence type="ECO:0000313" key="2">
    <source>
        <dbReference type="EMBL" id="PYI30003.1"/>
    </source>
</evidence>
<dbReference type="Proteomes" id="UP000248817">
    <property type="component" value="Unassembled WGS sequence"/>
</dbReference>
<evidence type="ECO:0000313" key="3">
    <source>
        <dbReference type="Proteomes" id="UP000248817"/>
    </source>
</evidence>
<dbReference type="EMBL" id="KZ825522">
    <property type="protein sequence ID" value="PYI30003.1"/>
    <property type="molecule type" value="Genomic_DNA"/>
</dbReference>
<name>A0A2V5I7G7_9EURO</name>
<dbReference type="AlphaFoldDB" id="A0A2V5I7G7"/>
<proteinExistence type="predicted"/>
<reference evidence="2 3" key="1">
    <citation type="submission" date="2018-02" db="EMBL/GenBank/DDBJ databases">
        <title>The genomes of Aspergillus section Nigri reveals drivers in fungal speciation.</title>
        <authorList>
            <consortium name="DOE Joint Genome Institute"/>
            <person name="Vesth T.C."/>
            <person name="Nybo J."/>
            <person name="Theobald S."/>
            <person name="Brandl J."/>
            <person name="Frisvad J.C."/>
            <person name="Nielsen K.F."/>
            <person name="Lyhne E.K."/>
            <person name="Kogle M.E."/>
            <person name="Kuo A."/>
            <person name="Riley R."/>
            <person name="Clum A."/>
            <person name="Nolan M."/>
            <person name="Lipzen A."/>
            <person name="Salamov A."/>
            <person name="Henrissat B."/>
            <person name="Wiebenga A."/>
            <person name="De vries R.P."/>
            <person name="Grigoriev I.V."/>
            <person name="Mortensen U.H."/>
            <person name="Andersen M.R."/>
            <person name="Baker S.E."/>
        </authorList>
    </citation>
    <scope>NUCLEOTIDE SEQUENCE [LARGE SCALE GENOMIC DNA]</scope>
    <source>
        <strain evidence="2 3">CBS 114.80</strain>
    </source>
</reference>
<protein>
    <recommendedName>
        <fullName evidence="4">Secreted protein</fullName>
    </recommendedName>
</protein>
<sequence>MTARSTYPQCLHWHLLFPFWFCGAYAYQLPRITWSEIDLADLGFAGCGRTYMAFPTQVCRSTGPVYRAEPVNSSQALL</sequence>